<keyword evidence="4" id="KW-1185">Reference proteome</keyword>
<evidence type="ECO:0000313" key="3">
    <source>
        <dbReference type="EMBL" id="KRL83924.1"/>
    </source>
</evidence>
<name>A0A0R1TUN3_9LACO</name>
<evidence type="ECO:0000259" key="1">
    <source>
        <dbReference type="Pfam" id="PF16285"/>
    </source>
</evidence>
<protein>
    <submittedName>
        <fullName evidence="3">Galactose-1-phosphate uridylyltransferase</fullName>
    </submittedName>
</protein>
<accession>A0A0R1TUN3</accession>
<dbReference type="Pfam" id="PF20956">
    <property type="entry name" value="DUF4931_C"/>
    <property type="match status" value="1"/>
</dbReference>
<dbReference type="AlphaFoldDB" id="A0A0R1TUN3"/>
<dbReference type="PATRIC" id="fig|1423724.4.peg.1241"/>
<feature type="domain" description="DUF4931" evidence="1">
    <location>
        <begin position="9"/>
        <end position="128"/>
    </location>
</feature>
<dbReference type="RefSeq" id="WP_025087439.1">
    <property type="nucleotide sequence ID" value="NZ_AZFT01000053.1"/>
</dbReference>
<dbReference type="Pfam" id="PF16285">
    <property type="entry name" value="DUF4931_N"/>
    <property type="match status" value="1"/>
</dbReference>
<dbReference type="SUPFAM" id="SSF54197">
    <property type="entry name" value="HIT-like"/>
    <property type="match status" value="1"/>
</dbReference>
<evidence type="ECO:0000313" key="4">
    <source>
        <dbReference type="Proteomes" id="UP000051324"/>
    </source>
</evidence>
<dbReference type="PIRSF" id="PIRSF031505">
    <property type="entry name" value="GalT_short"/>
    <property type="match status" value="1"/>
</dbReference>
<dbReference type="InterPro" id="IPR012361">
    <property type="entry name" value="GalT_short"/>
</dbReference>
<keyword evidence="3" id="KW-0808">Transferase</keyword>
<dbReference type="InterPro" id="IPR046322">
    <property type="entry name" value="DUF4931"/>
</dbReference>
<proteinExistence type="predicted"/>
<dbReference type="InterPro" id="IPR049285">
    <property type="entry name" value="DUF4931_C"/>
</dbReference>
<dbReference type="Proteomes" id="UP000051324">
    <property type="component" value="Unassembled WGS sequence"/>
</dbReference>
<evidence type="ECO:0000259" key="2">
    <source>
        <dbReference type="Pfam" id="PF20956"/>
    </source>
</evidence>
<keyword evidence="3" id="KW-0548">Nucleotidyltransferase</keyword>
<organism evidence="3 4">
    <name type="scientific">Ligilactobacillus apodemi DSM 16634 = JCM 16172</name>
    <dbReference type="NCBI Taxonomy" id="1423724"/>
    <lineage>
        <taxon>Bacteria</taxon>
        <taxon>Bacillati</taxon>
        <taxon>Bacillota</taxon>
        <taxon>Bacilli</taxon>
        <taxon>Lactobacillales</taxon>
        <taxon>Lactobacillaceae</taxon>
        <taxon>Ligilactobacillus</taxon>
    </lineage>
</organism>
<dbReference type="OrthoDB" id="1803128at2"/>
<reference evidence="3 4" key="1">
    <citation type="journal article" date="2015" name="Genome Announc.">
        <title>Expanding the biotechnology potential of lactobacilli through comparative genomics of 213 strains and associated genera.</title>
        <authorList>
            <person name="Sun Z."/>
            <person name="Harris H.M."/>
            <person name="McCann A."/>
            <person name="Guo C."/>
            <person name="Argimon S."/>
            <person name="Zhang W."/>
            <person name="Yang X."/>
            <person name="Jeffery I.B."/>
            <person name="Cooney J.C."/>
            <person name="Kagawa T.F."/>
            <person name="Liu W."/>
            <person name="Song Y."/>
            <person name="Salvetti E."/>
            <person name="Wrobel A."/>
            <person name="Rasinkangas P."/>
            <person name="Parkhill J."/>
            <person name="Rea M.C."/>
            <person name="O'Sullivan O."/>
            <person name="Ritari J."/>
            <person name="Douillard F.P."/>
            <person name="Paul Ross R."/>
            <person name="Yang R."/>
            <person name="Briner A.E."/>
            <person name="Felis G.E."/>
            <person name="de Vos W.M."/>
            <person name="Barrangou R."/>
            <person name="Klaenhammer T.R."/>
            <person name="Caufield P.W."/>
            <person name="Cui Y."/>
            <person name="Zhang H."/>
            <person name="O'Toole P.W."/>
        </authorList>
    </citation>
    <scope>NUCLEOTIDE SEQUENCE [LARGE SCALE GENOMIC DNA]</scope>
    <source>
        <strain evidence="3 4">DSM 16634</strain>
    </source>
</reference>
<dbReference type="Gene3D" id="3.30.428.10">
    <property type="entry name" value="HIT-like"/>
    <property type="match status" value="1"/>
</dbReference>
<dbReference type="GO" id="GO:0016779">
    <property type="term" value="F:nucleotidyltransferase activity"/>
    <property type="evidence" value="ECO:0007669"/>
    <property type="project" value="UniProtKB-KW"/>
</dbReference>
<dbReference type="STRING" id="1423724.FC32_GL001192"/>
<gene>
    <name evidence="3" type="ORF">FC32_GL001192</name>
</gene>
<dbReference type="EMBL" id="AZFT01000053">
    <property type="protein sequence ID" value="KRL83924.1"/>
    <property type="molecule type" value="Genomic_DNA"/>
</dbReference>
<sequence length="256" mass="29646">METNSLLVFNRSIGKKKRTMGQKETVCPFCDVDNLINIYDQKDDMIFLKNKYPTLEKTDQFVLIESAKHDGNISNYAPAEWRKILAYAIEKWKIFYNDPKYQSVLLYKNFGKLSGGSLSHPHMQIVALLEADGYREINPAYFTGKTIQAKNGAFINISDHPIMGFLEFNICFDEQSITQAADYIKQVVSFVLKDFNDGRCEAYNLFFYKLADKLYCKVTPRFIVSPYFVGYFISQKFDDAFTADVIKTLKENYLDK</sequence>
<dbReference type="eggNOG" id="COG1085">
    <property type="taxonomic scope" value="Bacteria"/>
</dbReference>
<feature type="domain" description="DUF4931" evidence="2">
    <location>
        <begin position="136"/>
        <end position="253"/>
    </location>
</feature>
<comment type="caution">
    <text evidence="3">The sequence shown here is derived from an EMBL/GenBank/DDBJ whole genome shotgun (WGS) entry which is preliminary data.</text>
</comment>
<dbReference type="InterPro" id="IPR036265">
    <property type="entry name" value="HIT-like_sf"/>
</dbReference>